<evidence type="ECO:0000256" key="3">
    <source>
        <dbReference type="ARBA" id="ARBA00022553"/>
    </source>
</evidence>
<dbReference type="SMART" id="SM00388">
    <property type="entry name" value="HisKA"/>
    <property type="match status" value="1"/>
</dbReference>
<evidence type="ECO:0000259" key="9">
    <source>
        <dbReference type="PROSITE" id="PS50109"/>
    </source>
</evidence>
<dbReference type="Gene3D" id="1.10.287.130">
    <property type="match status" value="1"/>
</dbReference>
<dbReference type="InterPro" id="IPR003661">
    <property type="entry name" value="HisK_dim/P_dom"/>
</dbReference>
<proteinExistence type="predicted"/>
<dbReference type="SUPFAM" id="SSF55874">
    <property type="entry name" value="ATPase domain of HSP90 chaperone/DNA topoisomerase II/histidine kinase"/>
    <property type="match status" value="1"/>
</dbReference>
<dbReference type="CDD" id="cd00075">
    <property type="entry name" value="HATPase"/>
    <property type="match status" value="1"/>
</dbReference>
<dbReference type="GO" id="GO:0000155">
    <property type="term" value="F:phosphorelay sensor kinase activity"/>
    <property type="evidence" value="ECO:0007669"/>
    <property type="project" value="InterPro"/>
</dbReference>
<name>A0AAU7CCJ5_9BACT</name>
<dbReference type="GO" id="GO:0005524">
    <property type="term" value="F:ATP binding"/>
    <property type="evidence" value="ECO:0007669"/>
    <property type="project" value="UniProtKB-KW"/>
</dbReference>
<evidence type="ECO:0000256" key="1">
    <source>
        <dbReference type="ARBA" id="ARBA00000085"/>
    </source>
</evidence>
<keyword evidence="4" id="KW-0808">Transferase</keyword>
<dbReference type="InterPro" id="IPR009050">
    <property type="entry name" value="Globin-like_sf"/>
</dbReference>
<dbReference type="SUPFAM" id="SSF47384">
    <property type="entry name" value="Homodimeric domain of signal transducing histidine kinase"/>
    <property type="match status" value="1"/>
</dbReference>
<keyword evidence="6" id="KW-0418">Kinase</keyword>
<evidence type="ECO:0000256" key="4">
    <source>
        <dbReference type="ARBA" id="ARBA00022679"/>
    </source>
</evidence>
<dbReference type="InterPro" id="IPR012292">
    <property type="entry name" value="Globin/Proto"/>
</dbReference>
<dbReference type="EC" id="2.7.13.3" evidence="2"/>
<dbReference type="GO" id="GO:0020037">
    <property type="term" value="F:heme binding"/>
    <property type="evidence" value="ECO:0007669"/>
    <property type="project" value="InterPro"/>
</dbReference>
<dbReference type="Gene3D" id="1.10.490.10">
    <property type="entry name" value="Globins"/>
    <property type="match status" value="1"/>
</dbReference>
<dbReference type="InterPro" id="IPR003594">
    <property type="entry name" value="HATPase_dom"/>
</dbReference>
<reference evidence="10" key="1">
    <citation type="submission" date="2024-05" db="EMBL/GenBank/DDBJ databases">
        <title>Planctomycetes of the genus Singulisphaera possess chitinolytic capabilities.</title>
        <authorList>
            <person name="Ivanova A."/>
        </authorList>
    </citation>
    <scope>NUCLEOTIDE SEQUENCE</scope>
    <source>
        <strain evidence="10">Ch08T</strain>
    </source>
</reference>
<dbReference type="InterPro" id="IPR005467">
    <property type="entry name" value="His_kinase_dom"/>
</dbReference>
<keyword evidence="5" id="KW-0547">Nucleotide-binding</keyword>
<dbReference type="AlphaFoldDB" id="A0AAU7CCJ5"/>
<keyword evidence="3" id="KW-0597">Phosphoprotein</keyword>
<dbReference type="InterPro" id="IPR044398">
    <property type="entry name" value="Globin-sensor_dom"/>
</dbReference>
<dbReference type="InterPro" id="IPR036097">
    <property type="entry name" value="HisK_dim/P_sf"/>
</dbReference>
<evidence type="ECO:0000256" key="6">
    <source>
        <dbReference type="ARBA" id="ARBA00022777"/>
    </source>
</evidence>
<keyword evidence="8" id="KW-0902">Two-component regulatory system</keyword>
<dbReference type="PROSITE" id="PS50109">
    <property type="entry name" value="HIS_KIN"/>
    <property type="match status" value="1"/>
</dbReference>
<dbReference type="CDD" id="cd01068">
    <property type="entry name" value="globin_sensor"/>
    <property type="match status" value="1"/>
</dbReference>
<evidence type="ECO:0000256" key="7">
    <source>
        <dbReference type="ARBA" id="ARBA00022840"/>
    </source>
</evidence>
<feature type="domain" description="Histidine kinase" evidence="9">
    <location>
        <begin position="181"/>
        <end position="386"/>
    </location>
</feature>
<dbReference type="Pfam" id="PF11563">
    <property type="entry name" value="Protoglobin"/>
    <property type="match status" value="1"/>
</dbReference>
<evidence type="ECO:0000256" key="5">
    <source>
        <dbReference type="ARBA" id="ARBA00022741"/>
    </source>
</evidence>
<comment type="catalytic activity">
    <reaction evidence="1">
        <text>ATP + protein L-histidine = ADP + protein N-phospho-L-histidine.</text>
        <dbReference type="EC" id="2.7.13.3"/>
    </reaction>
</comment>
<sequence length="399" mass="44066">MNTNRLFDRYRELQSYVSWTDDDARRVGAVASLLDPDLPALIDDFYARIEQYPAALKVITGGQPQIDRLKGTLLQWVRELLAGRYDESYVARRWRVGWRHVEIGLDQVYTNVALSRLRTGLGRVLQVNWKGDRSLLQETARSLNTLLDLDLAIIEVAYQSEYAVRLQRTERLATLGQVAGGVAHELRNPLNVVKTSVYYLLNARNLTPEKFVEHLNRIERQVGLADGVITTLSNFARMPMPCLRPTLVGPCLSEALEAYPPGPGIELEAELPASLGPVLADADQLRIVFGNLIRNARDAMPQGGRLTISGRQVDGMVEVTIADTGVGIPETDLIRIMEPLYSTKARGLGLGLAIVRAILDKCGGGLRVQTESGRGTVFTVRLLASPAQDETGSSHDESQ</sequence>
<evidence type="ECO:0000313" key="10">
    <source>
        <dbReference type="EMBL" id="XBH02877.1"/>
    </source>
</evidence>
<dbReference type="SUPFAM" id="SSF46458">
    <property type="entry name" value="Globin-like"/>
    <property type="match status" value="1"/>
</dbReference>
<dbReference type="EMBL" id="CP155447">
    <property type="protein sequence ID" value="XBH02877.1"/>
    <property type="molecule type" value="Genomic_DNA"/>
</dbReference>
<dbReference type="SMART" id="SM00387">
    <property type="entry name" value="HATPase_c"/>
    <property type="match status" value="1"/>
</dbReference>
<evidence type="ECO:0000256" key="2">
    <source>
        <dbReference type="ARBA" id="ARBA00012438"/>
    </source>
</evidence>
<keyword evidence="7" id="KW-0067">ATP-binding</keyword>
<dbReference type="PANTHER" id="PTHR43065">
    <property type="entry name" value="SENSOR HISTIDINE KINASE"/>
    <property type="match status" value="1"/>
</dbReference>
<dbReference type="RefSeq" id="WP_406695618.1">
    <property type="nucleotide sequence ID" value="NZ_CP155447.1"/>
</dbReference>
<dbReference type="CDD" id="cd00082">
    <property type="entry name" value="HisKA"/>
    <property type="match status" value="1"/>
</dbReference>
<dbReference type="PRINTS" id="PR00344">
    <property type="entry name" value="BCTRLSENSOR"/>
</dbReference>
<organism evidence="10">
    <name type="scientific">Singulisphaera sp. Ch08</name>
    <dbReference type="NCBI Taxonomy" id="3120278"/>
    <lineage>
        <taxon>Bacteria</taxon>
        <taxon>Pseudomonadati</taxon>
        <taxon>Planctomycetota</taxon>
        <taxon>Planctomycetia</taxon>
        <taxon>Isosphaerales</taxon>
        <taxon>Isosphaeraceae</taxon>
        <taxon>Singulisphaera</taxon>
    </lineage>
</organism>
<dbReference type="Pfam" id="PF00512">
    <property type="entry name" value="HisKA"/>
    <property type="match status" value="1"/>
</dbReference>
<dbReference type="GO" id="GO:0019825">
    <property type="term" value="F:oxygen binding"/>
    <property type="evidence" value="ECO:0007669"/>
    <property type="project" value="InterPro"/>
</dbReference>
<dbReference type="Pfam" id="PF02518">
    <property type="entry name" value="HATPase_c"/>
    <property type="match status" value="1"/>
</dbReference>
<gene>
    <name evidence="10" type="ORF">V5E97_31875</name>
</gene>
<dbReference type="PANTHER" id="PTHR43065:SF10">
    <property type="entry name" value="PEROXIDE STRESS-ACTIVATED HISTIDINE KINASE MAK3"/>
    <property type="match status" value="1"/>
</dbReference>
<protein>
    <recommendedName>
        <fullName evidence="2">histidine kinase</fullName>
        <ecNumber evidence="2">2.7.13.3</ecNumber>
    </recommendedName>
</protein>
<evidence type="ECO:0000256" key="8">
    <source>
        <dbReference type="ARBA" id="ARBA00023012"/>
    </source>
</evidence>
<dbReference type="InterPro" id="IPR004358">
    <property type="entry name" value="Sig_transdc_His_kin-like_C"/>
</dbReference>
<dbReference type="InterPro" id="IPR039379">
    <property type="entry name" value="Protoglobin_sensor_dom"/>
</dbReference>
<dbReference type="InterPro" id="IPR036890">
    <property type="entry name" value="HATPase_C_sf"/>
</dbReference>
<accession>A0AAU7CCJ5</accession>
<dbReference type="Gene3D" id="3.30.565.10">
    <property type="entry name" value="Histidine kinase-like ATPase, C-terminal domain"/>
    <property type="match status" value="1"/>
</dbReference>